<feature type="compositionally biased region" description="Basic and acidic residues" evidence="1">
    <location>
        <begin position="104"/>
        <end position="114"/>
    </location>
</feature>
<feature type="non-terminal residue" evidence="2">
    <location>
        <position position="1"/>
    </location>
</feature>
<dbReference type="GeneID" id="20637892"/>
<feature type="region of interest" description="Disordered" evidence="1">
    <location>
        <begin position="34"/>
        <end position="74"/>
    </location>
</feature>
<sequence>RGHGHFTPELYDGPNGLPCNVTIAVAAMHLSEPYTNSETKPETEQDESRQQLPPPPTTLTFAGTQRGHGHFTPELYDGPNGLPCNVYIAVAATHLSEPYTNSETKPETEQDESRQQLPPPPTTLTFAGTQRGHGHFTPELYDGPNGLPCNVYIAVAATHLSEPYTNSETKPETEQDESRQQLPPPPTTLTFAGTQRGHGHFTPELYDGPNGLPCNVYIAVAAMHLSEMTELAEPLPALTF</sequence>
<evidence type="ECO:0000313" key="3">
    <source>
        <dbReference type="Proteomes" id="UP000002640"/>
    </source>
</evidence>
<organism evidence="2 3">
    <name type="scientific">Phytophthora sojae (strain P6497)</name>
    <name type="common">Soybean stem and root rot agent</name>
    <name type="synonym">Phytophthora megasperma f. sp. glycines</name>
    <dbReference type="NCBI Taxonomy" id="1094619"/>
    <lineage>
        <taxon>Eukaryota</taxon>
        <taxon>Sar</taxon>
        <taxon>Stramenopiles</taxon>
        <taxon>Oomycota</taxon>
        <taxon>Peronosporomycetes</taxon>
        <taxon>Peronosporales</taxon>
        <taxon>Peronosporaceae</taxon>
        <taxon>Phytophthora</taxon>
    </lineage>
</organism>
<dbReference type="InParanoid" id="G4ZQD9"/>
<feature type="region of interest" description="Disordered" evidence="1">
    <location>
        <begin position="162"/>
        <end position="191"/>
    </location>
</feature>
<proteinExistence type="predicted"/>
<dbReference type="EMBL" id="JH159155">
    <property type="protein sequence ID" value="EGZ15174.1"/>
    <property type="molecule type" value="Genomic_DNA"/>
</dbReference>
<dbReference type="KEGG" id="psoj:PHYSODRAFT_249100"/>
<evidence type="ECO:0000256" key="1">
    <source>
        <dbReference type="SAM" id="MobiDB-lite"/>
    </source>
</evidence>
<dbReference type="AlphaFoldDB" id="G4ZQD9"/>
<evidence type="ECO:0000313" key="2">
    <source>
        <dbReference type="EMBL" id="EGZ15174.1"/>
    </source>
</evidence>
<accession>G4ZQD9</accession>
<keyword evidence="3" id="KW-1185">Reference proteome</keyword>
<feature type="compositionally biased region" description="Basic and acidic residues" evidence="1">
    <location>
        <begin position="39"/>
        <end position="49"/>
    </location>
</feature>
<feature type="region of interest" description="Disordered" evidence="1">
    <location>
        <begin position="97"/>
        <end position="135"/>
    </location>
</feature>
<dbReference type="Proteomes" id="UP000002640">
    <property type="component" value="Unassembled WGS sequence"/>
</dbReference>
<name>G4ZQD9_PHYSP</name>
<dbReference type="RefSeq" id="XP_009528923.1">
    <property type="nucleotide sequence ID" value="XM_009530628.1"/>
</dbReference>
<feature type="compositionally biased region" description="Basic and acidic residues" evidence="1">
    <location>
        <begin position="169"/>
        <end position="179"/>
    </location>
</feature>
<gene>
    <name evidence="2" type="ORF">PHYSODRAFT_249100</name>
</gene>
<reference evidence="2 3" key="1">
    <citation type="journal article" date="2006" name="Science">
        <title>Phytophthora genome sequences uncover evolutionary origins and mechanisms of pathogenesis.</title>
        <authorList>
            <person name="Tyler B.M."/>
            <person name="Tripathy S."/>
            <person name="Zhang X."/>
            <person name="Dehal P."/>
            <person name="Jiang R.H."/>
            <person name="Aerts A."/>
            <person name="Arredondo F.D."/>
            <person name="Baxter L."/>
            <person name="Bensasson D."/>
            <person name="Beynon J.L."/>
            <person name="Chapman J."/>
            <person name="Damasceno C.M."/>
            <person name="Dorrance A.E."/>
            <person name="Dou D."/>
            <person name="Dickerman A.W."/>
            <person name="Dubchak I.L."/>
            <person name="Garbelotto M."/>
            <person name="Gijzen M."/>
            <person name="Gordon S.G."/>
            <person name="Govers F."/>
            <person name="Grunwald N.J."/>
            <person name="Huang W."/>
            <person name="Ivors K.L."/>
            <person name="Jones R.W."/>
            <person name="Kamoun S."/>
            <person name="Krampis K."/>
            <person name="Lamour K.H."/>
            <person name="Lee M.K."/>
            <person name="McDonald W.H."/>
            <person name="Medina M."/>
            <person name="Meijer H.J."/>
            <person name="Nordberg E.K."/>
            <person name="Maclean D.J."/>
            <person name="Ospina-Giraldo M.D."/>
            <person name="Morris P.F."/>
            <person name="Phuntumart V."/>
            <person name="Putnam N.H."/>
            <person name="Rash S."/>
            <person name="Rose J.K."/>
            <person name="Sakihama Y."/>
            <person name="Salamov A.A."/>
            <person name="Savidor A."/>
            <person name="Scheuring C.F."/>
            <person name="Smith B.M."/>
            <person name="Sobral B.W."/>
            <person name="Terry A."/>
            <person name="Torto-Alalibo T.A."/>
            <person name="Win J."/>
            <person name="Xu Z."/>
            <person name="Zhang H."/>
            <person name="Grigoriev I.V."/>
            <person name="Rokhsar D.S."/>
            <person name="Boore J.L."/>
        </authorList>
    </citation>
    <scope>NUCLEOTIDE SEQUENCE [LARGE SCALE GENOMIC DNA]</scope>
    <source>
        <strain evidence="2 3">P6497</strain>
    </source>
</reference>
<protein>
    <submittedName>
        <fullName evidence="2">Uncharacterized protein</fullName>
    </submittedName>
</protein>